<keyword evidence="2" id="KW-1185">Reference proteome</keyword>
<dbReference type="RefSeq" id="WP_165136953.1">
    <property type="nucleotide sequence ID" value="NZ_CP049253.1"/>
</dbReference>
<name>A0ABS4ZI94_9MICO</name>
<evidence type="ECO:0000313" key="1">
    <source>
        <dbReference type="EMBL" id="MBP2436216.1"/>
    </source>
</evidence>
<dbReference type="Proteomes" id="UP001519362">
    <property type="component" value="Unassembled WGS sequence"/>
</dbReference>
<accession>A0ABS4ZI94</accession>
<sequence length="135" mass="14821">MTSTRAAVTYAQALNRNTLFASPGLRRDIPRLLHPEEEVLLVLPGVAGDFPNVLIVTATRLLLASVAGPLKKAKIKRDVRSSDVVGVRYRPGVFTRVRVARASGRDIAMMPNRKADAERFAHELEHLIRTGSLPS</sequence>
<gene>
    <name evidence="1" type="ORF">JOF34_000802</name>
</gene>
<organism evidence="1 2">
    <name type="scientific">Microbacterium amylolyticum</name>
    <dbReference type="NCBI Taxonomy" id="936337"/>
    <lineage>
        <taxon>Bacteria</taxon>
        <taxon>Bacillati</taxon>
        <taxon>Actinomycetota</taxon>
        <taxon>Actinomycetes</taxon>
        <taxon>Micrococcales</taxon>
        <taxon>Microbacteriaceae</taxon>
        <taxon>Microbacterium</taxon>
    </lineage>
</organism>
<evidence type="ECO:0000313" key="2">
    <source>
        <dbReference type="Proteomes" id="UP001519362"/>
    </source>
</evidence>
<proteinExistence type="predicted"/>
<reference evidence="1 2" key="1">
    <citation type="submission" date="2021-03" db="EMBL/GenBank/DDBJ databases">
        <title>Sequencing the genomes of 1000 actinobacteria strains.</title>
        <authorList>
            <person name="Klenk H.-P."/>
        </authorList>
    </citation>
    <scope>NUCLEOTIDE SEQUENCE [LARGE SCALE GENOMIC DNA]</scope>
    <source>
        <strain evidence="1 2">DSM 24221</strain>
    </source>
</reference>
<protein>
    <submittedName>
        <fullName evidence="1">Uncharacterized protein</fullName>
    </submittedName>
</protein>
<dbReference type="EMBL" id="JAGIOL010000001">
    <property type="protein sequence ID" value="MBP2436216.1"/>
    <property type="molecule type" value="Genomic_DNA"/>
</dbReference>
<comment type="caution">
    <text evidence="1">The sequence shown here is derived from an EMBL/GenBank/DDBJ whole genome shotgun (WGS) entry which is preliminary data.</text>
</comment>